<dbReference type="InterPro" id="IPR026899">
    <property type="entry name" value="FKS1-like_dom1"/>
</dbReference>
<feature type="domain" description="1,3-beta-glucan synthase component FKS1-like" evidence="1">
    <location>
        <begin position="205"/>
        <end position="321"/>
    </location>
</feature>
<keyword evidence="3" id="KW-1185">Reference proteome</keyword>
<organism evidence="2 3">
    <name type="scientific">Mucuna pruriens</name>
    <name type="common">Velvet bean</name>
    <name type="synonym">Dolichos pruriens</name>
    <dbReference type="NCBI Taxonomy" id="157652"/>
    <lineage>
        <taxon>Eukaryota</taxon>
        <taxon>Viridiplantae</taxon>
        <taxon>Streptophyta</taxon>
        <taxon>Embryophyta</taxon>
        <taxon>Tracheophyta</taxon>
        <taxon>Spermatophyta</taxon>
        <taxon>Magnoliopsida</taxon>
        <taxon>eudicotyledons</taxon>
        <taxon>Gunneridae</taxon>
        <taxon>Pentapetalae</taxon>
        <taxon>rosids</taxon>
        <taxon>fabids</taxon>
        <taxon>Fabales</taxon>
        <taxon>Fabaceae</taxon>
        <taxon>Papilionoideae</taxon>
        <taxon>50 kb inversion clade</taxon>
        <taxon>NPAAA clade</taxon>
        <taxon>indigoferoid/millettioid clade</taxon>
        <taxon>Phaseoleae</taxon>
        <taxon>Mucuna</taxon>
    </lineage>
</organism>
<dbReference type="AlphaFoldDB" id="A0A371FQ74"/>
<dbReference type="Pfam" id="PF14288">
    <property type="entry name" value="FKS1_dom1"/>
    <property type="match status" value="1"/>
</dbReference>
<dbReference type="GO" id="GO:0003843">
    <property type="term" value="F:1,3-beta-D-glucan synthase activity"/>
    <property type="evidence" value="ECO:0007669"/>
    <property type="project" value="TreeGrafter"/>
</dbReference>
<evidence type="ECO:0000259" key="1">
    <source>
        <dbReference type="SMART" id="SM01205"/>
    </source>
</evidence>
<feature type="non-terminal residue" evidence="2">
    <location>
        <position position="1"/>
    </location>
</feature>
<name>A0A371FQ74_MUCPR</name>
<dbReference type="Proteomes" id="UP000257109">
    <property type="component" value="Unassembled WGS sequence"/>
</dbReference>
<dbReference type="SMART" id="SM01205">
    <property type="entry name" value="FKS1_dom1"/>
    <property type="match status" value="1"/>
</dbReference>
<comment type="caution">
    <text evidence="2">The sequence shown here is derived from an EMBL/GenBank/DDBJ whole genome shotgun (WGS) entry which is preliminary data.</text>
</comment>
<reference evidence="2" key="1">
    <citation type="submission" date="2018-05" db="EMBL/GenBank/DDBJ databases">
        <title>Draft genome of Mucuna pruriens seed.</title>
        <authorList>
            <person name="Nnadi N.E."/>
            <person name="Vos R."/>
            <person name="Hasami M.H."/>
            <person name="Devisetty U.K."/>
            <person name="Aguiy J.C."/>
        </authorList>
    </citation>
    <scope>NUCLEOTIDE SEQUENCE [LARGE SCALE GENOMIC DNA]</scope>
    <source>
        <strain evidence="2">JCA_2017</strain>
    </source>
</reference>
<dbReference type="OrthoDB" id="1880850at2759"/>
<protein>
    <submittedName>
        <fullName evidence="2">Callose synthase 6</fullName>
    </submittedName>
</protein>
<feature type="non-terminal residue" evidence="2">
    <location>
        <position position="389"/>
    </location>
</feature>
<dbReference type="GO" id="GO:0005886">
    <property type="term" value="C:plasma membrane"/>
    <property type="evidence" value="ECO:0007669"/>
    <property type="project" value="TreeGrafter"/>
</dbReference>
<gene>
    <name evidence="2" type="primary">CALS6</name>
    <name evidence="2" type="ORF">CR513_38938</name>
</gene>
<dbReference type="STRING" id="157652.A0A371FQ74"/>
<dbReference type="PANTHER" id="PTHR12741:SF16">
    <property type="entry name" value="CALLOSE SYNTHASE 7"/>
    <property type="match status" value="1"/>
</dbReference>
<accession>A0A371FQ74</accession>
<sequence>PYYQQFYEKKIQDGEFSQRPGEMAKNVQIATVLYEVLKTMVNPSSIEEKTRRYAEDVENKRGQYEHYNILPLYAVGVKPAIMELPEIKAAIAALCKVDNLPMPVIRARSDVSNDDSTRPMDRLIKVNDILDWIASVFGFQKGNVANQREHLILLLANMNIRDRAESSCQLHAETVEKLMVKILKNYDHGVNLCIVNPILDYDEQQFKLIYIALYLLIWGEASNVRFMPECLCYIFHHMCHEVYNILEKSPSRATRSTELIEGHDGEYFLREVITPIYEVLRKEAKRNNKGKASHTNWRNYDDLNEYFWSKQCFDDLKWPLDPKADFFRHSDETAHWSRAKLCLCPQLRLVVWGVAAVVCRHPTPYRRRRLPPPPSPPVATVYRRHRPLL</sequence>
<dbReference type="EMBL" id="QJKJ01008200">
    <property type="protein sequence ID" value="RDX80504.1"/>
    <property type="molecule type" value="Genomic_DNA"/>
</dbReference>
<proteinExistence type="predicted"/>
<evidence type="ECO:0000313" key="3">
    <source>
        <dbReference type="Proteomes" id="UP000257109"/>
    </source>
</evidence>
<dbReference type="PANTHER" id="PTHR12741">
    <property type="entry name" value="LYST-INTERACTING PROTEIN LIP5 DOPAMINE RESPONSIVE PROTEIN DRG-1"/>
    <property type="match status" value="1"/>
</dbReference>
<evidence type="ECO:0000313" key="2">
    <source>
        <dbReference type="EMBL" id="RDX80504.1"/>
    </source>
</evidence>